<reference evidence="9 11" key="1">
    <citation type="submission" date="2020-01" db="EMBL/GenBank/DDBJ databases">
        <authorList>
            <consortium name="DOE Joint Genome Institute"/>
            <person name="Haridas S."/>
            <person name="Albert R."/>
            <person name="Binder M."/>
            <person name="Bloem J."/>
            <person name="Labutti K."/>
            <person name="Salamov A."/>
            <person name="Andreopoulos B."/>
            <person name="Baker S.E."/>
            <person name="Barry K."/>
            <person name="Bills G."/>
            <person name="Bluhm B.H."/>
            <person name="Cannon C."/>
            <person name="Castanera R."/>
            <person name="Culley D.E."/>
            <person name="Daum C."/>
            <person name="Ezra D."/>
            <person name="Gonzalez J.B."/>
            <person name="Henrissat B."/>
            <person name="Kuo A."/>
            <person name="Liang C."/>
            <person name="Lipzen A."/>
            <person name="Lutzoni F."/>
            <person name="Magnuson J."/>
            <person name="Mondo S."/>
            <person name="Nolan M."/>
            <person name="Ohm R."/>
            <person name="Pangilinan J."/>
            <person name="Park H.-J."/>
            <person name="Ramirez L."/>
            <person name="Alfaro M."/>
            <person name="Sun H."/>
            <person name="Tritt A."/>
            <person name="Yoshinaga Y."/>
            <person name="Zwiers L.-H."/>
            <person name="Turgeon B.G."/>
            <person name="Goodwin S.B."/>
            <person name="Spatafora J.W."/>
            <person name="Crous P.W."/>
            <person name="Grigoriev I.V."/>
        </authorList>
    </citation>
    <scope>NUCLEOTIDE SEQUENCE</scope>
    <source>
        <strain evidence="9 11">CBS 781.70</strain>
    </source>
</reference>
<feature type="transmembrane region" description="Helical" evidence="7">
    <location>
        <begin position="101"/>
        <end position="123"/>
    </location>
</feature>
<dbReference type="Pfam" id="PF07690">
    <property type="entry name" value="MFS_1"/>
    <property type="match status" value="1"/>
</dbReference>
<evidence type="ECO:0000256" key="4">
    <source>
        <dbReference type="ARBA" id="ARBA00022989"/>
    </source>
</evidence>
<feature type="compositionally biased region" description="Basic and acidic residues" evidence="6">
    <location>
        <begin position="168"/>
        <end position="184"/>
    </location>
</feature>
<keyword evidence="3 7" id="KW-0812">Transmembrane</keyword>
<dbReference type="SUPFAM" id="SSF103473">
    <property type="entry name" value="MFS general substrate transporter"/>
    <property type="match status" value="1"/>
</dbReference>
<sequence>MTYIGTVQYWVSVLIAVYGAALFVASPICGFLADRTSSRRLPLLWGLIALAASTVILNVGSSVAVLIVGRILQGLSAAVVWVVGLALLVDTVGAGGIGEAVGWIALSMTMGLMLGPLLGGVVYQRAGYNAVFAMAYTLIGIDIILRLMLIEQKVALRWIERKDGKKEAVQLENRDSKDPQEQCKPKPAVGTEGADEGISQGIAPSATTLQGAVAVHPPVPKQKAIFDRLPPVITLLASRRMLAAVWGIMAQASLLTAFDATLPLFVAQTFGWDSVGAGLLFLTIVIPSFVSPVVGKLSDKYGPRIPAAFGFLFSAPFLVLLRFVDHNSLRQKVLLCALLSMVGFALATCLPPLTAEISYLVEAKERRSPGRFGANGAMAQAYGLFNMAFAAGCAIGPIWGGMVLEKAGWPTMGWSLALFSGVSVIPVAIWCGGSIFKKRRRADEEETGNVGNV</sequence>
<dbReference type="GO" id="GO:0022857">
    <property type="term" value="F:transmembrane transporter activity"/>
    <property type="evidence" value="ECO:0007669"/>
    <property type="project" value="InterPro"/>
</dbReference>
<feature type="transmembrane region" description="Helical" evidence="7">
    <location>
        <begin position="44"/>
        <end position="65"/>
    </location>
</feature>
<keyword evidence="5 7" id="KW-0472">Membrane</keyword>
<evidence type="ECO:0000313" key="10">
    <source>
        <dbReference type="Proteomes" id="UP000504638"/>
    </source>
</evidence>
<evidence type="ECO:0000256" key="2">
    <source>
        <dbReference type="ARBA" id="ARBA00022448"/>
    </source>
</evidence>
<reference evidence="11" key="2">
    <citation type="submission" date="2020-04" db="EMBL/GenBank/DDBJ databases">
        <authorList>
            <consortium name="NCBI Genome Project"/>
        </authorList>
    </citation>
    <scope>NUCLEOTIDE SEQUENCE</scope>
    <source>
        <strain evidence="11">CBS 781.70</strain>
    </source>
</reference>
<dbReference type="Gene3D" id="1.20.1250.20">
    <property type="entry name" value="MFS general substrate transporter like domains"/>
    <property type="match status" value="2"/>
</dbReference>
<protein>
    <submittedName>
        <fullName evidence="9 11">MFS general substrate transporter</fullName>
    </submittedName>
</protein>
<feature type="transmembrane region" description="Helical" evidence="7">
    <location>
        <begin position="412"/>
        <end position="431"/>
    </location>
</feature>
<feature type="transmembrane region" description="Helical" evidence="7">
    <location>
        <begin position="381"/>
        <end position="400"/>
    </location>
</feature>
<feature type="transmembrane region" description="Helical" evidence="7">
    <location>
        <begin position="243"/>
        <end position="265"/>
    </location>
</feature>
<feature type="transmembrane region" description="Helical" evidence="7">
    <location>
        <begin position="129"/>
        <end position="149"/>
    </location>
</feature>
<dbReference type="InterPro" id="IPR036259">
    <property type="entry name" value="MFS_trans_sf"/>
</dbReference>
<dbReference type="OrthoDB" id="5086884at2759"/>
<feature type="domain" description="Major facilitator superfamily (MFS) profile" evidence="8">
    <location>
        <begin position="1"/>
        <end position="440"/>
    </location>
</feature>
<dbReference type="EMBL" id="ML975185">
    <property type="protein sequence ID" value="KAF1808340.1"/>
    <property type="molecule type" value="Genomic_DNA"/>
</dbReference>
<dbReference type="Proteomes" id="UP000504638">
    <property type="component" value="Unplaced"/>
</dbReference>
<evidence type="ECO:0000256" key="7">
    <source>
        <dbReference type="SAM" id="Phobius"/>
    </source>
</evidence>
<dbReference type="GO" id="GO:0016020">
    <property type="term" value="C:membrane"/>
    <property type="evidence" value="ECO:0007669"/>
    <property type="project" value="UniProtKB-SubCell"/>
</dbReference>
<comment type="subcellular location">
    <subcellularLocation>
        <location evidence="1">Membrane</location>
        <topology evidence="1">Multi-pass membrane protein</topology>
    </subcellularLocation>
</comment>
<dbReference type="AlphaFoldDB" id="A0A6G1FRJ7"/>
<keyword evidence="4 7" id="KW-1133">Transmembrane helix</keyword>
<keyword evidence="10" id="KW-1185">Reference proteome</keyword>
<proteinExistence type="predicted"/>
<dbReference type="PANTHER" id="PTHR23506:SF23">
    <property type="entry name" value="GH10249P"/>
    <property type="match status" value="1"/>
</dbReference>
<evidence type="ECO:0000256" key="5">
    <source>
        <dbReference type="ARBA" id="ARBA00023136"/>
    </source>
</evidence>
<evidence type="ECO:0000259" key="8">
    <source>
        <dbReference type="PROSITE" id="PS50850"/>
    </source>
</evidence>
<dbReference type="PANTHER" id="PTHR23506">
    <property type="entry name" value="GH10249P"/>
    <property type="match status" value="1"/>
</dbReference>
<accession>A0A6G1FRJ7</accession>
<feature type="transmembrane region" description="Helical" evidence="7">
    <location>
        <begin position="71"/>
        <end position="89"/>
    </location>
</feature>
<feature type="transmembrane region" description="Helical" evidence="7">
    <location>
        <begin position="337"/>
        <end position="361"/>
    </location>
</feature>
<organism evidence="9">
    <name type="scientific">Eremomyces bilateralis CBS 781.70</name>
    <dbReference type="NCBI Taxonomy" id="1392243"/>
    <lineage>
        <taxon>Eukaryota</taxon>
        <taxon>Fungi</taxon>
        <taxon>Dikarya</taxon>
        <taxon>Ascomycota</taxon>
        <taxon>Pezizomycotina</taxon>
        <taxon>Dothideomycetes</taxon>
        <taxon>Dothideomycetes incertae sedis</taxon>
        <taxon>Eremomycetales</taxon>
        <taxon>Eremomycetaceae</taxon>
        <taxon>Eremomyces</taxon>
    </lineage>
</organism>
<dbReference type="InterPro" id="IPR020846">
    <property type="entry name" value="MFS_dom"/>
</dbReference>
<dbReference type="InterPro" id="IPR050930">
    <property type="entry name" value="MFS_Vesicular_Transporter"/>
</dbReference>
<feature type="transmembrane region" description="Helical" evidence="7">
    <location>
        <begin position="307"/>
        <end position="325"/>
    </location>
</feature>
<evidence type="ECO:0000256" key="3">
    <source>
        <dbReference type="ARBA" id="ARBA00022692"/>
    </source>
</evidence>
<reference evidence="11" key="3">
    <citation type="submission" date="2025-04" db="UniProtKB">
        <authorList>
            <consortium name="RefSeq"/>
        </authorList>
    </citation>
    <scope>IDENTIFICATION</scope>
    <source>
        <strain evidence="11">CBS 781.70</strain>
    </source>
</reference>
<dbReference type="InterPro" id="IPR011701">
    <property type="entry name" value="MFS"/>
</dbReference>
<evidence type="ECO:0000313" key="11">
    <source>
        <dbReference type="RefSeq" id="XP_033529971.1"/>
    </source>
</evidence>
<dbReference type="GeneID" id="54415078"/>
<dbReference type="PROSITE" id="PS50850">
    <property type="entry name" value="MFS"/>
    <property type="match status" value="1"/>
</dbReference>
<keyword evidence="2" id="KW-0813">Transport</keyword>
<feature type="region of interest" description="Disordered" evidence="6">
    <location>
        <begin position="168"/>
        <end position="195"/>
    </location>
</feature>
<feature type="transmembrane region" description="Helical" evidence="7">
    <location>
        <begin position="277"/>
        <end position="295"/>
    </location>
</feature>
<dbReference type="RefSeq" id="XP_033529971.1">
    <property type="nucleotide sequence ID" value="XM_033674508.1"/>
</dbReference>
<feature type="transmembrane region" description="Helical" evidence="7">
    <location>
        <begin position="6"/>
        <end position="32"/>
    </location>
</feature>
<dbReference type="CDD" id="cd17325">
    <property type="entry name" value="MFS_MdtG_SLC18_like"/>
    <property type="match status" value="1"/>
</dbReference>
<evidence type="ECO:0000256" key="1">
    <source>
        <dbReference type="ARBA" id="ARBA00004141"/>
    </source>
</evidence>
<evidence type="ECO:0000256" key="6">
    <source>
        <dbReference type="SAM" id="MobiDB-lite"/>
    </source>
</evidence>
<name>A0A6G1FRJ7_9PEZI</name>
<evidence type="ECO:0000313" key="9">
    <source>
        <dbReference type="EMBL" id="KAF1808340.1"/>
    </source>
</evidence>
<gene>
    <name evidence="9 11" type="ORF">P152DRAFT_223324</name>
</gene>